<proteinExistence type="predicted"/>
<comment type="caution">
    <text evidence="1">The sequence shown here is derived from an EMBL/GenBank/DDBJ whole genome shotgun (WGS) entry which is preliminary data.</text>
</comment>
<organism evidence="1">
    <name type="scientific">marine sediment metagenome</name>
    <dbReference type="NCBI Taxonomy" id="412755"/>
    <lineage>
        <taxon>unclassified sequences</taxon>
        <taxon>metagenomes</taxon>
        <taxon>ecological metagenomes</taxon>
    </lineage>
</organism>
<evidence type="ECO:0000313" key="1">
    <source>
        <dbReference type="EMBL" id="KKN34175.1"/>
    </source>
</evidence>
<name>A0A0F9PQW5_9ZZZZ</name>
<gene>
    <name evidence="1" type="ORF">LCGC14_0796290</name>
</gene>
<sequence length="493" mass="53810">MTITEFIAAIRVHLGDTATIWSTTEITRAVEHATHDLSRFVPRELIKEYTLDYTEVTDAQVTLSAHGTFKAMANKPIKWGSERIADDASETTVYTKDTDYTIDYSNGEITSISTGSIGATDTIFCNYTVNRHTIDISGLTDLIRVARVEYPLGNVPQHFATFELFGGFLTLTRHPNDPQSEPQHELGDTRHVAVYYNGYHTPSTATAGTAPLFYDEILVKGGEAYSWLIRAAVLEHSAQARFESAVTILGTTINHTAATTALAAGSTAAAAATTTLALIASDNVHAGAETALNKAKTELDLITALSTGNELYDAINVEDCDSQNEGAIFLSTATADAISAESYLTAGDAKINLVNLGDEVARLNLEYANGAGAINDRLRDHVRLHLERGTLHMQTISGYLNEATTRLQKVVMYVQEAQTEVTNANAYARIGEGYEADIANLIQEAGFYIQMGTQELQLAVLYREMGIERRDEFWAILGSRHQLGTDKHSTQRS</sequence>
<reference evidence="1" key="1">
    <citation type="journal article" date="2015" name="Nature">
        <title>Complex archaea that bridge the gap between prokaryotes and eukaryotes.</title>
        <authorList>
            <person name="Spang A."/>
            <person name="Saw J.H."/>
            <person name="Jorgensen S.L."/>
            <person name="Zaremba-Niedzwiedzka K."/>
            <person name="Martijn J."/>
            <person name="Lind A.E."/>
            <person name="van Eijk R."/>
            <person name="Schleper C."/>
            <person name="Guy L."/>
            <person name="Ettema T.J."/>
        </authorList>
    </citation>
    <scope>NUCLEOTIDE SEQUENCE</scope>
</reference>
<dbReference type="EMBL" id="LAZR01002122">
    <property type="protein sequence ID" value="KKN34175.1"/>
    <property type="molecule type" value="Genomic_DNA"/>
</dbReference>
<accession>A0A0F9PQW5</accession>
<protein>
    <submittedName>
        <fullName evidence="1">Uncharacterized protein</fullName>
    </submittedName>
</protein>
<dbReference type="AlphaFoldDB" id="A0A0F9PQW5"/>